<proteinExistence type="predicted"/>
<sequence>MKRKILIITTKNCLGCSIQIKNVQTAIVKSSKNIELEVKDFSELSKRVLAKYKAYDYPFTSYELNNVVKFTSTGSCALAQIQRYIDLYI</sequence>
<organism evidence="1">
    <name type="scientific">Geladintestivirus 3</name>
    <dbReference type="NCBI Taxonomy" id="3233135"/>
    <lineage>
        <taxon>Viruses</taxon>
        <taxon>Duplodnaviria</taxon>
        <taxon>Heunggongvirae</taxon>
        <taxon>Uroviricota</taxon>
        <taxon>Caudoviricetes</taxon>
        <taxon>Crassvirales</taxon>
    </lineage>
</organism>
<evidence type="ECO:0000313" key="1">
    <source>
        <dbReference type="EMBL" id="XCN99929.1"/>
    </source>
</evidence>
<reference evidence="1" key="1">
    <citation type="submission" date="2024-06" db="EMBL/GenBank/DDBJ databases">
        <title>Intestivirid acquisition increases across infancy in a wild primate population.</title>
        <authorList>
            <person name="Schneider-Creas I.A."/>
            <person name="Moya I.L."/>
            <person name="Chiou K.L."/>
            <person name="Baniel A."/>
            <person name="Azanaw Haile A."/>
            <person name="Kebede F."/>
            <person name="Abebe B."/>
            <person name="Snyder-Mackler N."/>
            <person name="Varsani A."/>
        </authorList>
    </citation>
    <scope>NUCLEOTIDE SEQUENCE</scope>
    <source>
        <strain evidence="1">Int_RNL_2017_0019_DDA</strain>
    </source>
</reference>
<dbReference type="EMBL" id="PP965493">
    <property type="protein sequence ID" value="XCN99929.1"/>
    <property type="molecule type" value="Genomic_DNA"/>
</dbReference>
<accession>A0AAU8MGX7</accession>
<name>A0AAU8MGX7_9CAUD</name>
<protein>
    <submittedName>
        <fullName evidence="1">Uncharacterized protein</fullName>
    </submittedName>
</protein>